<dbReference type="InterPro" id="IPR036291">
    <property type="entry name" value="NAD(P)-bd_dom_sf"/>
</dbReference>
<dbReference type="InterPro" id="IPR013149">
    <property type="entry name" value="ADH-like_C"/>
</dbReference>
<dbReference type="GO" id="GO:0016491">
    <property type="term" value="F:oxidoreductase activity"/>
    <property type="evidence" value="ECO:0007669"/>
    <property type="project" value="UniProtKB-KW"/>
</dbReference>
<dbReference type="KEGG" id="smag:AN936_17980"/>
<name>A0A0N9UYV6_SPHMC</name>
<feature type="domain" description="Alcohol dehydrogenase-like N-terminal" evidence="3">
    <location>
        <begin position="28"/>
        <end position="140"/>
    </location>
</feature>
<accession>A0A0N9UYV6</accession>
<evidence type="ECO:0000256" key="1">
    <source>
        <dbReference type="ARBA" id="ARBA00023002"/>
    </source>
</evidence>
<keyword evidence="1" id="KW-0560">Oxidoreductase</keyword>
<dbReference type="Gene3D" id="3.90.180.10">
    <property type="entry name" value="Medium-chain alcohol dehydrogenases, catalytic domain"/>
    <property type="match status" value="1"/>
</dbReference>
<protein>
    <submittedName>
        <fullName evidence="4">Alcohol dehydrogenase</fullName>
    </submittedName>
</protein>
<dbReference type="Proteomes" id="UP000058074">
    <property type="component" value="Chromosome"/>
</dbReference>
<dbReference type="Pfam" id="PF08240">
    <property type="entry name" value="ADH_N"/>
    <property type="match status" value="1"/>
</dbReference>
<dbReference type="Gene3D" id="3.40.50.720">
    <property type="entry name" value="NAD(P)-binding Rossmann-like Domain"/>
    <property type="match status" value="1"/>
</dbReference>
<dbReference type="RefSeq" id="WP_234715622.1">
    <property type="nucleotide sequence ID" value="NZ_CP012700.1"/>
</dbReference>
<proteinExistence type="predicted"/>
<gene>
    <name evidence="4" type="ORF">AN936_17980</name>
</gene>
<dbReference type="CDD" id="cd08262">
    <property type="entry name" value="Zn_ADH8"/>
    <property type="match status" value="1"/>
</dbReference>
<dbReference type="PANTHER" id="PTHR43189:SF1">
    <property type="entry name" value="ZINC-TYPE ALCOHOL DEHYDROGENASE-LIKE PROTEIN C1198.01"/>
    <property type="match status" value="1"/>
</dbReference>
<reference evidence="4 5" key="1">
    <citation type="journal article" date="2015" name="Genome Announc.">
        <title>Complete Genome Sequence of Polypropylene Glycol- and Polyethylene Glycol-Degrading Sphingopyxis macrogoltabida Strain EY-1.</title>
        <authorList>
            <person name="Ohtsubo Y."/>
            <person name="Nagata Y."/>
            <person name="Numata M."/>
            <person name="Tsuchikane K."/>
            <person name="Hosoyama A."/>
            <person name="Yamazoe A."/>
            <person name="Tsuda M."/>
            <person name="Fujita N."/>
            <person name="Kawai F."/>
        </authorList>
    </citation>
    <scope>NUCLEOTIDE SEQUENCE [LARGE SCALE GENOMIC DNA]</scope>
    <source>
        <strain evidence="4 5">EY-1</strain>
    </source>
</reference>
<dbReference type="InterPro" id="IPR013154">
    <property type="entry name" value="ADH-like_N"/>
</dbReference>
<dbReference type="AlphaFoldDB" id="A0A0N9UYV6"/>
<organism evidence="4 5">
    <name type="scientific">Sphingopyxis macrogoltabida</name>
    <name type="common">Sphingomonas macrogoltabidus</name>
    <dbReference type="NCBI Taxonomy" id="33050"/>
    <lineage>
        <taxon>Bacteria</taxon>
        <taxon>Pseudomonadati</taxon>
        <taxon>Pseudomonadota</taxon>
        <taxon>Alphaproteobacteria</taxon>
        <taxon>Sphingomonadales</taxon>
        <taxon>Sphingomonadaceae</taxon>
        <taxon>Sphingopyxis</taxon>
    </lineage>
</organism>
<dbReference type="SUPFAM" id="SSF50129">
    <property type="entry name" value="GroES-like"/>
    <property type="match status" value="1"/>
</dbReference>
<dbReference type="InterPro" id="IPR011032">
    <property type="entry name" value="GroES-like_sf"/>
</dbReference>
<dbReference type="SUPFAM" id="SSF51735">
    <property type="entry name" value="NAD(P)-binding Rossmann-fold domains"/>
    <property type="match status" value="1"/>
</dbReference>
<evidence type="ECO:0000313" key="4">
    <source>
        <dbReference type="EMBL" id="ALH82177.1"/>
    </source>
</evidence>
<evidence type="ECO:0000259" key="3">
    <source>
        <dbReference type="Pfam" id="PF08240"/>
    </source>
</evidence>
<evidence type="ECO:0000259" key="2">
    <source>
        <dbReference type="Pfam" id="PF00107"/>
    </source>
</evidence>
<dbReference type="EMBL" id="CP012700">
    <property type="protein sequence ID" value="ALH82177.1"/>
    <property type="molecule type" value="Genomic_DNA"/>
</dbReference>
<sequence length="363" mass="38052">MSGATMRAAVRRGAALTVTDVPDVVPEAEQVVAKTLACGICGSDLHAVHHLEHGVEIGRRCGAPDTIDPSQDLVLGHEFCAEILDHGPGTEKRFAAGTRVVSTPFAFGPLGAELIGFSTRYRGAFAERVLLTEALLLPVPNGLPSEIAALTEPLSVGTHAVAVANPEPGSVAMVIGCGPIGLAVIVALKRRGIGPIIAADFSPARRARAERLGADIVVDPAATSPHDHWEALDVPATLATFGMAQLLGRSMRDAIVFECVGVPGMLQNLLEQAPPLAHIVVVGACMEDDRILPVLGINKQMRFSFVWAYSQGEFADTLHALGEGAIDGSAFLTDQVGLADAPAAFERLASPGDQVKIVVEPWR</sequence>
<feature type="domain" description="Alcohol dehydrogenase-like C-terminal" evidence="2">
    <location>
        <begin position="179"/>
        <end position="319"/>
    </location>
</feature>
<dbReference type="Pfam" id="PF00107">
    <property type="entry name" value="ADH_zinc_N"/>
    <property type="match status" value="1"/>
</dbReference>
<dbReference type="PANTHER" id="PTHR43189">
    <property type="entry name" value="ZINC-TYPE ALCOHOL DEHYDROGENASE-LIKE PROTEIN C1198.01-RELATED"/>
    <property type="match status" value="1"/>
</dbReference>
<dbReference type="PATRIC" id="fig|33050.5.peg.3729"/>
<evidence type="ECO:0000313" key="5">
    <source>
        <dbReference type="Proteomes" id="UP000058074"/>
    </source>
</evidence>